<evidence type="ECO:0000313" key="3">
    <source>
        <dbReference type="Proteomes" id="UP000253744"/>
    </source>
</evidence>
<keyword evidence="1" id="KW-0175">Coiled coil</keyword>
<dbReference type="Proteomes" id="UP000253744">
    <property type="component" value="Chromosome"/>
</dbReference>
<evidence type="ECO:0000256" key="1">
    <source>
        <dbReference type="SAM" id="Coils"/>
    </source>
</evidence>
<accession>A0A345IJN3</accession>
<dbReference type="GeneID" id="59165514"/>
<dbReference type="RefSeq" id="WP_017871937.1">
    <property type="nucleotide sequence ID" value="NZ_BMLZ01000005.1"/>
</dbReference>
<reference evidence="2 3" key="1">
    <citation type="submission" date="2018-07" db="EMBL/GenBank/DDBJ databases">
        <title>Complete Genome and Methylome Analysis of Deinococcus wulumuqiensis NEB 479.</title>
        <authorList>
            <person name="Fomenkov A."/>
            <person name="Luyten Y."/>
            <person name="Vincze T."/>
            <person name="Anton B.P."/>
            <person name="Clark T."/>
            <person name="Roberts R.J."/>
            <person name="Morgan R.D."/>
        </authorList>
    </citation>
    <scope>NUCLEOTIDE SEQUENCE [LARGE SCALE GENOMIC DNA]</scope>
    <source>
        <strain evidence="2 3">NEB 479</strain>
    </source>
</reference>
<protein>
    <submittedName>
        <fullName evidence="2">Uncharacterized protein</fullName>
    </submittedName>
</protein>
<proteinExistence type="predicted"/>
<dbReference type="AlphaFoldDB" id="A0A345IJN3"/>
<name>A0A345IJN3_9DEIO</name>
<gene>
    <name evidence="2" type="ORF">DVJ83_13115</name>
</gene>
<feature type="coiled-coil region" evidence="1">
    <location>
        <begin position="20"/>
        <end position="47"/>
    </location>
</feature>
<organism evidence="2 3">
    <name type="scientific">Deinococcus wulumuqiensis</name>
    <dbReference type="NCBI Taxonomy" id="980427"/>
    <lineage>
        <taxon>Bacteria</taxon>
        <taxon>Thermotogati</taxon>
        <taxon>Deinococcota</taxon>
        <taxon>Deinococci</taxon>
        <taxon>Deinococcales</taxon>
        <taxon>Deinococcaceae</taxon>
        <taxon>Deinococcus</taxon>
    </lineage>
</organism>
<sequence>MRFDLPGLTLGPTDSDLEHLARHQLRLEDAQQQSEEEQARALGLTLEQWRTLQASLRDLRR</sequence>
<dbReference type="EMBL" id="CP031158">
    <property type="protein sequence ID" value="AXG99905.1"/>
    <property type="molecule type" value="Genomic_DNA"/>
</dbReference>
<evidence type="ECO:0000313" key="2">
    <source>
        <dbReference type="EMBL" id="AXG99905.1"/>
    </source>
</evidence>
<dbReference type="KEGG" id="dwu:DVJ83_13115"/>